<sequence>MGIIILLIAIVVEITFAVFCIITKSNQQKVRNIIRIIAFIVFVLFSTLSVIDWSFRYYTLATFLLLLAIIGTVGLIKKKQGKRAYKAVSVIMKTIGIMVLIFVVTLPLIIFPQYVPIKPTGKYQVETIKYTYTDTKRIETYINTGENRKLNVEMWYPQNAQGKYPLIVFSHGAFGIKTSNETLFNELASHGYVVCSIDHTYQSLYTIGNDGHMIWVDKGFMKEIRSDDVHSNKQQSYEYYQKWMKIRTDDINFVLDYILGQSKSNTSDKLYKLIDITKIGVFGHSLGGSSALGIGRMRKDVSAVIALESPFMCDIEGVNNNEFIFTGEKYPIPVLNVYSDSSWGHLGDWEQYAENYALLSNTNPTAFNVHIRGVGHLTLTDLALTSPFLTSILNGQKSITSTEYCLKVINKVCLEFFDCYLKGEGKFISDGTY</sequence>
<keyword evidence="4" id="KW-0812">Transmembrane</keyword>
<feature type="transmembrane region" description="Helical" evidence="4">
    <location>
        <begin position="57"/>
        <end position="76"/>
    </location>
</feature>
<dbReference type="Pfam" id="PF03403">
    <property type="entry name" value="PAF-AH_p_II"/>
    <property type="match status" value="1"/>
</dbReference>
<keyword evidence="2" id="KW-0442">Lipid degradation</keyword>
<keyword evidence="3" id="KW-0443">Lipid metabolism</keyword>
<name>A0ABS1TGB9_9CLOT</name>
<comment type="caution">
    <text evidence="5">The sequence shown here is derived from an EMBL/GenBank/DDBJ whole genome shotgun (WGS) entry which is preliminary data.</text>
</comment>
<evidence type="ECO:0000256" key="2">
    <source>
        <dbReference type="ARBA" id="ARBA00022963"/>
    </source>
</evidence>
<gene>
    <name evidence="5" type="ORF">JK636_18255</name>
</gene>
<dbReference type="RefSeq" id="WP_202750409.1">
    <property type="nucleotide sequence ID" value="NZ_JAESWC010000015.1"/>
</dbReference>
<feature type="transmembrane region" description="Helical" evidence="4">
    <location>
        <begin position="34"/>
        <end position="51"/>
    </location>
</feature>
<dbReference type="PANTHER" id="PTHR10272:SF0">
    <property type="entry name" value="PLATELET-ACTIVATING FACTOR ACETYLHYDROLASE"/>
    <property type="match status" value="1"/>
</dbReference>
<keyword evidence="6" id="KW-1185">Reference proteome</keyword>
<accession>A0ABS1TGB9</accession>
<organism evidence="5 6">
    <name type="scientific">Clostridium rhizosphaerae</name>
    <dbReference type="NCBI Taxonomy" id="2803861"/>
    <lineage>
        <taxon>Bacteria</taxon>
        <taxon>Bacillati</taxon>
        <taxon>Bacillota</taxon>
        <taxon>Clostridia</taxon>
        <taxon>Eubacteriales</taxon>
        <taxon>Clostridiaceae</taxon>
        <taxon>Clostridium</taxon>
    </lineage>
</organism>
<evidence type="ECO:0000256" key="3">
    <source>
        <dbReference type="ARBA" id="ARBA00023098"/>
    </source>
</evidence>
<keyword evidence="4" id="KW-0472">Membrane</keyword>
<protein>
    <submittedName>
        <fullName evidence="5">Acetylxylan esterase</fullName>
    </submittedName>
</protein>
<feature type="transmembrane region" description="Helical" evidence="4">
    <location>
        <begin position="6"/>
        <end position="22"/>
    </location>
</feature>
<reference evidence="5 6" key="1">
    <citation type="submission" date="2021-01" db="EMBL/GenBank/DDBJ databases">
        <title>Genome public.</title>
        <authorList>
            <person name="Liu C."/>
            <person name="Sun Q."/>
        </authorList>
    </citation>
    <scope>NUCLEOTIDE SEQUENCE [LARGE SCALE GENOMIC DNA]</scope>
    <source>
        <strain evidence="5 6">YIM B02515</strain>
    </source>
</reference>
<proteinExistence type="predicted"/>
<dbReference type="EMBL" id="JAESWC010000015">
    <property type="protein sequence ID" value="MBL4937656.1"/>
    <property type="molecule type" value="Genomic_DNA"/>
</dbReference>
<feature type="transmembrane region" description="Helical" evidence="4">
    <location>
        <begin position="88"/>
        <end position="110"/>
    </location>
</feature>
<dbReference type="Gene3D" id="3.40.50.1820">
    <property type="entry name" value="alpha/beta hydrolase"/>
    <property type="match status" value="1"/>
</dbReference>
<dbReference type="PANTHER" id="PTHR10272">
    <property type="entry name" value="PLATELET-ACTIVATING FACTOR ACETYLHYDROLASE"/>
    <property type="match status" value="1"/>
</dbReference>
<dbReference type="SUPFAM" id="SSF53474">
    <property type="entry name" value="alpha/beta-Hydrolases"/>
    <property type="match status" value="1"/>
</dbReference>
<keyword evidence="1" id="KW-0378">Hydrolase</keyword>
<keyword evidence="4" id="KW-1133">Transmembrane helix</keyword>
<dbReference type="Proteomes" id="UP000632377">
    <property type="component" value="Unassembled WGS sequence"/>
</dbReference>
<evidence type="ECO:0000313" key="6">
    <source>
        <dbReference type="Proteomes" id="UP000632377"/>
    </source>
</evidence>
<evidence type="ECO:0000256" key="4">
    <source>
        <dbReference type="SAM" id="Phobius"/>
    </source>
</evidence>
<evidence type="ECO:0000313" key="5">
    <source>
        <dbReference type="EMBL" id="MBL4937656.1"/>
    </source>
</evidence>
<dbReference type="InterPro" id="IPR029058">
    <property type="entry name" value="AB_hydrolase_fold"/>
</dbReference>
<evidence type="ECO:0000256" key="1">
    <source>
        <dbReference type="ARBA" id="ARBA00022801"/>
    </source>
</evidence>